<protein>
    <submittedName>
        <fullName evidence="1">Uncharacterized protein</fullName>
    </submittedName>
</protein>
<sequence length="104" mass="11556">MQSDDESMVIYTYCSSASGCKWTSDLDLDYQERSNGMSIVCLFSKYKCRQRTPTISDETIRVDINGYGSFSSSIEFQSLSIAKDEGKHESNTSTSTSTSTDSLL</sequence>
<name>A0ABR1ZSG0_9ROSI</name>
<evidence type="ECO:0000313" key="2">
    <source>
        <dbReference type="Proteomes" id="UP001396334"/>
    </source>
</evidence>
<proteinExistence type="predicted"/>
<evidence type="ECO:0000313" key="1">
    <source>
        <dbReference type="EMBL" id="KAK8483362.1"/>
    </source>
</evidence>
<keyword evidence="2" id="KW-1185">Reference proteome</keyword>
<accession>A0ABR1ZSG0</accession>
<dbReference type="EMBL" id="JBBPBN010000666">
    <property type="protein sequence ID" value="KAK8483362.1"/>
    <property type="molecule type" value="Genomic_DNA"/>
</dbReference>
<dbReference type="Proteomes" id="UP001396334">
    <property type="component" value="Unassembled WGS sequence"/>
</dbReference>
<reference evidence="1 2" key="1">
    <citation type="journal article" date="2024" name="G3 (Bethesda)">
        <title>Genome assembly of Hibiscus sabdariffa L. provides insights into metabolisms of medicinal natural products.</title>
        <authorList>
            <person name="Kim T."/>
        </authorList>
    </citation>
    <scope>NUCLEOTIDE SEQUENCE [LARGE SCALE GENOMIC DNA]</scope>
    <source>
        <strain evidence="1">TK-2024</strain>
        <tissue evidence="1">Old leaves</tissue>
    </source>
</reference>
<organism evidence="1 2">
    <name type="scientific">Hibiscus sabdariffa</name>
    <name type="common">roselle</name>
    <dbReference type="NCBI Taxonomy" id="183260"/>
    <lineage>
        <taxon>Eukaryota</taxon>
        <taxon>Viridiplantae</taxon>
        <taxon>Streptophyta</taxon>
        <taxon>Embryophyta</taxon>
        <taxon>Tracheophyta</taxon>
        <taxon>Spermatophyta</taxon>
        <taxon>Magnoliopsida</taxon>
        <taxon>eudicotyledons</taxon>
        <taxon>Gunneridae</taxon>
        <taxon>Pentapetalae</taxon>
        <taxon>rosids</taxon>
        <taxon>malvids</taxon>
        <taxon>Malvales</taxon>
        <taxon>Malvaceae</taxon>
        <taxon>Malvoideae</taxon>
        <taxon>Hibiscus</taxon>
    </lineage>
</organism>
<comment type="caution">
    <text evidence="1">The sequence shown here is derived from an EMBL/GenBank/DDBJ whole genome shotgun (WGS) entry which is preliminary data.</text>
</comment>
<gene>
    <name evidence="1" type="ORF">V6N11_024153</name>
</gene>